<dbReference type="InterPro" id="IPR014352">
    <property type="entry name" value="FERM/acyl-CoA-bd_prot_sf"/>
</dbReference>
<dbReference type="SMART" id="SM00248">
    <property type="entry name" value="ANK"/>
    <property type="match status" value="2"/>
</dbReference>
<dbReference type="InterPro" id="IPR036770">
    <property type="entry name" value="Ankyrin_rpt-contain_sf"/>
</dbReference>
<evidence type="ECO:0000259" key="6">
    <source>
        <dbReference type="PROSITE" id="PS51228"/>
    </source>
</evidence>
<gene>
    <name evidence="7" type="ORF">ACOC_LOCUS8061</name>
</gene>
<dbReference type="PROSITE" id="PS51228">
    <property type="entry name" value="ACB_2"/>
    <property type="match status" value="1"/>
</dbReference>
<accession>A0A158PIW9</accession>
<keyword evidence="2" id="KW-0677">Repeat</keyword>
<protein>
    <recommendedName>
        <fullName evidence="1">Acyl-CoA-binding domain-containing protein 6</fullName>
    </recommendedName>
</protein>
<dbReference type="PANTHER" id="PTHR24119">
    <property type="entry name" value="ACYL-COA-BINDING DOMAIN-CONTAINING PROTEIN 6"/>
    <property type="match status" value="1"/>
</dbReference>
<dbReference type="PANTHER" id="PTHR24119:SF0">
    <property type="entry name" value="ACYL-COA-BINDING DOMAIN-CONTAINING PROTEIN 6"/>
    <property type="match status" value="1"/>
</dbReference>
<dbReference type="Proteomes" id="UP000267027">
    <property type="component" value="Unassembled WGS sequence"/>
</dbReference>
<dbReference type="Gene3D" id="3.30.300.90">
    <property type="entry name" value="BolA-like"/>
    <property type="match status" value="1"/>
</dbReference>
<name>A0A158PIW9_ANGCS</name>
<evidence type="ECO:0000256" key="2">
    <source>
        <dbReference type="ARBA" id="ARBA00022737"/>
    </source>
</evidence>
<dbReference type="Gene3D" id="1.25.40.20">
    <property type="entry name" value="Ankyrin repeat-containing domain"/>
    <property type="match status" value="1"/>
</dbReference>
<keyword evidence="4" id="KW-0446">Lipid-binding</keyword>
<dbReference type="Pfam" id="PF01722">
    <property type="entry name" value="BolA"/>
    <property type="match status" value="1"/>
</dbReference>
<dbReference type="Pfam" id="PF00887">
    <property type="entry name" value="ACBP"/>
    <property type="match status" value="2"/>
</dbReference>
<dbReference type="InterPro" id="IPR036065">
    <property type="entry name" value="BolA-like_sf"/>
</dbReference>
<dbReference type="InterPro" id="IPR002110">
    <property type="entry name" value="Ankyrin_rpt"/>
</dbReference>
<evidence type="ECO:0000256" key="1">
    <source>
        <dbReference type="ARBA" id="ARBA00018419"/>
    </source>
</evidence>
<dbReference type="SUPFAM" id="SSF48403">
    <property type="entry name" value="Ankyrin repeat"/>
    <property type="match status" value="1"/>
</dbReference>
<dbReference type="Gene3D" id="1.20.80.10">
    <property type="match status" value="2"/>
</dbReference>
<feature type="repeat" description="ANK" evidence="5">
    <location>
        <begin position="444"/>
        <end position="476"/>
    </location>
</feature>
<dbReference type="Pfam" id="PF12796">
    <property type="entry name" value="Ank_2"/>
    <property type="match status" value="1"/>
</dbReference>
<proteinExistence type="predicted"/>
<dbReference type="OrthoDB" id="10254927at2759"/>
<dbReference type="STRING" id="334426.A0A158PIW9"/>
<evidence type="ECO:0000256" key="4">
    <source>
        <dbReference type="ARBA" id="ARBA00023121"/>
    </source>
</evidence>
<dbReference type="InterPro" id="IPR002634">
    <property type="entry name" value="BolA"/>
</dbReference>
<feature type="repeat" description="ANK" evidence="5">
    <location>
        <begin position="411"/>
        <end position="443"/>
    </location>
</feature>
<dbReference type="InterPro" id="IPR035984">
    <property type="entry name" value="Acyl-CoA-binding_sf"/>
</dbReference>
<dbReference type="WBParaSite" id="ACOC_0000806001-mRNA-1">
    <property type="protein sequence ID" value="ACOC_0000806001-mRNA-1"/>
    <property type="gene ID" value="ACOC_0000806001"/>
</dbReference>
<evidence type="ECO:0000313" key="8">
    <source>
        <dbReference type="Proteomes" id="UP000267027"/>
    </source>
</evidence>
<keyword evidence="8" id="KW-1185">Reference proteome</keyword>
<reference evidence="9" key="1">
    <citation type="submission" date="2016-04" db="UniProtKB">
        <authorList>
            <consortium name="WormBaseParasite"/>
        </authorList>
    </citation>
    <scope>IDENTIFICATION</scope>
</reference>
<feature type="domain" description="ACB" evidence="6">
    <location>
        <begin position="109"/>
        <end position="343"/>
    </location>
</feature>
<organism evidence="9">
    <name type="scientific">Angiostrongylus costaricensis</name>
    <name type="common">Nematode worm</name>
    <dbReference type="NCBI Taxonomy" id="334426"/>
    <lineage>
        <taxon>Eukaryota</taxon>
        <taxon>Metazoa</taxon>
        <taxon>Ecdysozoa</taxon>
        <taxon>Nematoda</taxon>
        <taxon>Chromadorea</taxon>
        <taxon>Rhabditida</taxon>
        <taxon>Rhabditina</taxon>
        <taxon>Rhabditomorpha</taxon>
        <taxon>Strongyloidea</taxon>
        <taxon>Metastrongylidae</taxon>
        <taxon>Angiostrongylus</taxon>
    </lineage>
</organism>
<dbReference type="GO" id="GO:0000062">
    <property type="term" value="F:fatty-acyl-CoA binding"/>
    <property type="evidence" value="ECO:0007669"/>
    <property type="project" value="InterPro"/>
</dbReference>
<dbReference type="EMBL" id="UYYA01004110">
    <property type="protein sequence ID" value="VDM59646.1"/>
    <property type="molecule type" value="Genomic_DNA"/>
</dbReference>
<dbReference type="AlphaFoldDB" id="A0A158PIW9"/>
<evidence type="ECO:0000256" key="3">
    <source>
        <dbReference type="ARBA" id="ARBA00023043"/>
    </source>
</evidence>
<evidence type="ECO:0000256" key="5">
    <source>
        <dbReference type="PROSITE-ProRule" id="PRU00023"/>
    </source>
</evidence>
<keyword evidence="3 5" id="KW-0040">ANK repeat</keyword>
<dbReference type="SUPFAM" id="SSF47027">
    <property type="entry name" value="Acyl-CoA binding protein"/>
    <property type="match status" value="2"/>
</dbReference>
<evidence type="ECO:0000313" key="9">
    <source>
        <dbReference type="WBParaSite" id="ACOC_0000806001-mRNA-1"/>
    </source>
</evidence>
<dbReference type="SUPFAM" id="SSF82657">
    <property type="entry name" value="BolA-like"/>
    <property type="match status" value="1"/>
</dbReference>
<evidence type="ECO:0000313" key="7">
    <source>
        <dbReference type="EMBL" id="VDM59646.1"/>
    </source>
</evidence>
<sequence>MVSEEDVQTRISAKLTPSHLEVVDESDGCGAKFAITVVSNAFDGKRLLECHRLVQDAISDIMPQIHAVTIKAYTQSKVLESECLPCCWPDAISSCFPANILKVKVDPDLKSRFLSASNFLSAIVSKLERSDLMQFYALYKQATVGQASREINILNVLAPELSRRKRAAWGAFKNIENVVKRIMNTRLRTHLFDSAVLPIQTYAPESLSLRKQYKRSLFIERTMLGVSRFTQVRDGIRSSDLHQRSKIKDAILYAKQSKIRRAGHVMRVNNNRWTGAVSDWIPRDVKRTSGLPPTDEDTDRPSFFDAKGRLKYEAWAQLGNMPKDVAMKTYIAKMAYMDLGWDPAVQSIPYGFGTRPSRPVVISESVGEASTAGVDREVVLWFTAAKADDITTVMNIFERRPELLNQTDQHLGMTALHWAIDSGCDNVVRYLLAKNADVNAIDPEGNTPLHFAACCHRQTAAEILISKGADKTLRNCDGQTPSEVCDDPTLQAILIPS</sequence>
<reference evidence="7 8" key="2">
    <citation type="submission" date="2018-11" db="EMBL/GenBank/DDBJ databases">
        <authorList>
            <consortium name="Pathogen Informatics"/>
        </authorList>
    </citation>
    <scope>NUCLEOTIDE SEQUENCE [LARGE SCALE GENOMIC DNA]</scope>
    <source>
        <strain evidence="7 8">Costa Rica</strain>
    </source>
</reference>
<dbReference type="InterPro" id="IPR000582">
    <property type="entry name" value="Acyl-CoA-binding_protein"/>
</dbReference>
<dbReference type="PROSITE" id="PS50088">
    <property type="entry name" value="ANK_REPEAT"/>
    <property type="match status" value="2"/>
</dbReference>
<dbReference type="PROSITE" id="PS50297">
    <property type="entry name" value="ANK_REP_REGION"/>
    <property type="match status" value="2"/>
</dbReference>